<proteinExistence type="predicted"/>
<dbReference type="EMBL" id="JXRR01000021">
    <property type="protein sequence ID" value="KIL43680.1"/>
    <property type="molecule type" value="Genomic_DNA"/>
</dbReference>
<sequence length="125" mass="13545">MEKEKYTSKPSNTIDVSQSEYQGLYIRDSHNVDVTQTEVQGLLLVQASLQAAIEAAIVILGSGENSGDLKKLEKIAQSLDVSQYQAQTVAIVDSDGITVRQTEVQIDVVVQAAIQLLAQLMLKLG</sequence>
<reference evidence="2 3" key="1">
    <citation type="submission" date="2015-01" db="EMBL/GenBank/DDBJ databases">
        <title>Jeotgalibacillus campisalis genome sequencing.</title>
        <authorList>
            <person name="Goh K.M."/>
            <person name="Chan K.-G."/>
            <person name="Yaakop A.S."/>
            <person name="Ee R."/>
            <person name="Gan H.M."/>
            <person name="Chan C.S."/>
        </authorList>
    </citation>
    <scope>NUCLEOTIDE SEQUENCE [LARGE SCALE GENOMIC DNA]</scope>
    <source>
        <strain evidence="2 3">SF-57</strain>
    </source>
</reference>
<organism evidence="2 3">
    <name type="scientific">Jeotgalibacillus campisalis</name>
    <dbReference type="NCBI Taxonomy" id="220754"/>
    <lineage>
        <taxon>Bacteria</taxon>
        <taxon>Bacillati</taxon>
        <taxon>Bacillota</taxon>
        <taxon>Bacilli</taxon>
        <taxon>Bacillales</taxon>
        <taxon>Caryophanaceae</taxon>
        <taxon>Jeotgalibacillus</taxon>
    </lineage>
</organism>
<accession>A0A0C2R037</accession>
<protein>
    <recommendedName>
        <fullName evidence="1">Spore coat protein X/V domain-containing protein</fullName>
    </recommendedName>
</protein>
<dbReference type="GO" id="GO:0031160">
    <property type="term" value="C:spore wall"/>
    <property type="evidence" value="ECO:0007669"/>
    <property type="project" value="InterPro"/>
</dbReference>
<dbReference type="PATRIC" id="fig|220754.4.peg.3214"/>
<comment type="caution">
    <text evidence="2">The sequence shown here is derived from an EMBL/GenBank/DDBJ whole genome shotgun (WGS) entry which is preliminary data.</text>
</comment>
<dbReference type="OrthoDB" id="2912849at2"/>
<gene>
    <name evidence="2" type="ORF">KR50_32000</name>
</gene>
<keyword evidence="3" id="KW-1185">Reference proteome</keyword>
<dbReference type="RefSeq" id="WP_041060738.1">
    <property type="nucleotide sequence ID" value="NZ_JXRR01000021.1"/>
</dbReference>
<feature type="domain" description="Spore coat protein X/V" evidence="1">
    <location>
        <begin position="13"/>
        <end position="57"/>
    </location>
</feature>
<dbReference type="Pfam" id="PF07552">
    <property type="entry name" value="Coat_X"/>
    <property type="match status" value="1"/>
</dbReference>
<dbReference type="GO" id="GO:0030435">
    <property type="term" value="P:sporulation resulting in formation of a cellular spore"/>
    <property type="evidence" value="ECO:0007669"/>
    <property type="project" value="InterPro"/>
</dbReference>
<dbReference type="InterPro" id="IPR011428">
    <property type="entry name" value="Spore_coat_X/V"/>
</dbReference>
<dbReference type="AlphaFoldDB" id="A0A0C2R037"/>
<evidence type="ECO:0000259" key="1">
    <source>
        <dbReference type="Pfam" id="PF07552"/>
    </source>
</evidence>
<evidence type="ECO:0000313" key="3">
    <source>
        <dbReference type="Proteomes" id="UP000031972"/>
    </source>
</evidence>
<dbReference type="Proteomes" id="UP000031972">
    <property type="component" value="Unassembled WGS sequence"/>
</dbReference>
<name>A0A0C2R037_9BACL</name>
<evidence type="ECO:0000313" key="2">
    <source>
        <dbReference type="EMBL" id="KIL43680.1"/>
    </source>
</evidence>